<evidence type="ECO:0000313" key="3">
    <source>
        <dbReference type="EMBL" id="KJA24041.1"/>
    </source>
</evidence>
<dbReference type="GO" id="GO:0020037">
    <property type="term" value="F:heme binding"/>
    <property type="evidence" value="ECO:0007669"/>
    <property type="project" value="InterPro"/>
</dbReference>
<dbReference type="PANTHER" id="PTHR42071">
    <property type="entry name" value="PROTOGLOBIN DOMAIN-CONTAINING PROTEIN"/>
    <property type="match status" value="1"/>
</dbReference>
<evidence type="ECO:0000259" key="2">
    <source>
        <dbReference type="Pfam" id="PF11563"/>
    </source>
</evidence>
<evidence type="ECO:0000256" key="1">
    <source>
        <dbReference type="SAM" id="Phobius"/>
    </source>
</evidence>
<dbReference type="GO" id="GO:0019825">
    <property type="term" value="F:oxygen binding"/>
    <property type="evidence" value="ECO:0007669"/>
    <property type="project" value="InterPro"/>
</dbReference>
<keyword evidence="4" id="KW-1185">Reference proteome</keyword>
<organism evidence="3 4">
    <name type="scientific">Hypholoma sublateritium (strain FD-334 SS-4)</name>
    <dbReference type="NCBI Taxonomy" id="945553"/>
    <lineage>
        <taxon>Eukaryota</taxon>
        <taxon>Fungi</taxon>
        <taxon>Dikarya</taxon>
        <taxon>Basidiomycota</taxon>
        <taxon>Agaricomycotina</taxon>
        <taxon>Agaricomycetes</taxon>
        <taxon>Agaricomycetidae</taxon>
        <taxon>Agaricales</taxon>
        <taxon>Agaricineae</taxon>
        <taxon>Strophariaceae</taxon>
        <taxon>Hypholoma</taxon>
    </lineage>
</organism>
<protein>
    <recommendedName>
        <fullName evidence="2">Globin-sensor domain-containing protein</fullName>
    </recommendedName>
</protein>
<name>A0A0D2P5P8_HYPSF</name>
<sequence>MQHITEISLNDLPTRIQYLRDFIGFNSEDAAALHTARDVVAPLVPTVVDVVYEKLLSFDITAKSFIPRQTGFTGETPTKLSDLNAEAPQIKFRKDFLANYLVKLVTMDYSKEQSWEYLDKVGLMHTGKTGFAHRVNKPALRVELIHCSILLGYVEDILVNAVITHPDLDLATKNAVARAANKIIWIQNDLFARHYVTEQTTATASLSQALTYRLPSVIGFGAILFLSGVFWARRFS</sequence>
<evidence type="ECO:0000313" key="4">
    <source>
        <dbReference type="Proteomes" id="UP000054270"/>
    </source>
</evidence>
<accession>A0A0D2P5P8</accession>
<feature type="transmembrane region" description="Helical" evidence="1">
    <location>
        <begin position="212"/>
        <end position="232"/>
    </location>
</feature>
<reference evidence="4" key="1">
    <citation type="submission" date="2014-04" db="EMBL/GenBank/DDBJ databases">
        <title>Evolutionary Origins and Diversification of the Mycorrhizal Mutualists.</title>
        <authorList>
            <consortium name="DOE Joint Genome Institute"/>
            <consortium name="Mycorrhizal Genomics Consortium"/>
            <person name="Kohler A."/>
            <person name="Kuo A."/>
            <person name="Nagy L.G."/>
            <person name="Floudas D."/>
            <person name="Copeland A."/>
            <person name="Barry K.W."/>
            <person name="Cichocki N."/>
            <person name="Veneault-Fourrey C."/>
            <person name="LaButti K."/>
            <person name="Lindquist E.A."/>
            <person name="Lipzen A."/>
            <person name="Lundell T."/>
            <person name="Morin E."/>
            <person name="Murat C."/>
            <person name="Riley R."/>
            <person name="Ohm R."/>
            <person name="Sun H."/>
            <person name="Tunlid A."/>
            <person name="Henrissat B."/>
            <person name="Grigoriev I.V."/>
            <person name="Hibbett D.S."/>
            <person name="Martin F."/>
        </authorList>
    </citation>
    <scope>NUCLEOTIDE SEQUENCE [LARGE SCALE GENOMIC DNA]</scope>
    <source>
        <strain evidence="4">FD-334 SS-4</strain>
    </source>
</reference>
<dbReference type="EMBL" id="KN817539">
    <property type="protein sequence ID" value="KJA24041.1"/>
    <property type="molecule type" value="Genomic_DNA"/>
</dbReference>
<keyword evidence="1" id="KW-0812">Transmembrane</keyword>
<dbReference type="Pfam" id="PF11563">
    <property type="entry name" value="Protoglobin"/>
    <property type="match status" value="1"/>
</dbReference>
<keyword evidence="1" id="KW-0472">Membrane</keyword>
<dbReference type="AlphaFoldDB" id="A0A0D2P5P8"/>
<gene>
    <name evidence="3" type="ORF">HYPSUDRAFT_548829</name>
</gene>
<feature type="domain" description="Globin-sensor" evidence="2">
    <location>
        <begin position="14"/>
        <end position="199"/>
    </location>
</feature>
<dbReference type="PANTHER" id="PTHR42071:SF1">
    <property type="entry name" value="GLOBIN-SENSOR DOMAIN-CONTAINING PROTEIN"/>
    <property type="match status" value="1"/>
</dbReference>
<dbReference type="InterPro" id="IPR012292">
    <property type="entry name" value="Globin/Proto"/>
</dbReference>
<proteinExistence type="predicted"/>
<dbReference type="Proteomes" id="UP000054270">
    <property type="component" value="Unassembled WGS sequence"/>
</dbReference>
<keyword evidence="1" id="KW-1133">Transmembrane helix</keyword>
<dbReference type="OMA" id="RVEVMHM"/>
<dbReference type="InterPro" id="IPR044398">
    <property type="entry name" value="Globin-sensor_dom"/>
</dbReference>
<dbReference type="OrthoDB" id="10027058at2759"/>
<dbReference type="Gene3D" id="1.10.490.10">
    <property type="entry name" value="Globins"/>
    <property type="match status" value="1"/>
</dbReference>